<accession>A0AAV5HM79</accession>
<feature type="transmembrane region" description="Helical" evidence="1">
    <location>
        <begin position="589"/>
        <end position="611"/>
    </location>
</feature>
<gene>
    <name evidence="3" type="ORF">SLEP1_g3974</name>
</gene>
<dbReference type="InterPro" id="IPR002110">
    <property type="entry name" value="Ankyrin_rpt"/>
</dbReference>
<dbReference type="GO" id="GO:0016020">
    <property type="term" value="C:membrane"/>
    <property type="evidence" value="ECO:0007669"/>
    <property type="project" value="TreeGrafter"/>
</dbReference>
<dbReference type="Proteomes" id="UP001054252">
    <property type="component" value="Unassembled WGS sequence"/>
</dbReference>
<proteinExistence type="predicted"/>
<dbReference type="Pfam" id="PF13962">
    <property type="entry name" value="PGG"/>
    <property type="match status" value="1"/>
</dbReference>
<feature type="transmembrane region" description="Helical" evidence="1">
    <location>
        <begin position="623"/>
        <end position="640"/>
    </location>
</feature>
<dbReference type="Gene3D" id="1.25.40.20">
    <property type="entry name" value="Ankyrin repeat-containing domain"/>
    <property type="match status" value="2"/>
</dbReference>
<dbReference type="Pfam" id="PF12796">
    <property type="entry name" value="Ank_2"/>
    <property type="match status" value="2"/>
</dbReference>
<dbReference type="InterPro" id="IPR026961">
    <property type="entry name" value="PGG_dom"/>
</dbReference>
<dbReference type="SMART" id="SM00248">
    <property type="entry name" value="ANK"/>
    <property type="match status" value="6"/>
</dbReference>
<dbReference type="SUPFAM" id="SSF48403">
    <property type="entry name" value="Ankyrin repeat"/>
    <property type="match status" value="2"/>
</dbReference>
<name>A0AAV5HM79_9ROSI</name>
<keyword evidence="1" id="KW-1133">Transmembrane helix</keyword>
<dbReference type="PANTHER" id="PTHR24177">
    <property type="entry name" value="CASKIN"/>
    <property type="match status" value="1"/>
</dbReference>
<organism evidence="3 4">
    <name type="scientific">Rubroshorea leprosula</name>
    <dbReference type="NCBI Taxonomy" id="152421"/>
    <lineage>
        <taxon>Eukaryota</taxon>
        <taxon>Viridiplantae</taxon>
        <taxon>Streptophyta</taxon>
        <taxon>Embryophyta</taxon>
        <taxon>Tracheophyta</taxon>
        <taxon>Spermatophyta</taxon>
        <taxon>Magnoliopsida</taxon>
        <taxon>eudicotyledons</taxon>
        <taxon>Gunneridae</taxon>
        <taxon>Pentapetalae</taxon>
        <taxon>rosids</taxon>
        <taxon>malvids</taxon>
        <taxon>Malvales</taxon>
        <taxon>Dipterocarpaceae</taxon>
        <taxon>Rubroshorea</taxon>
    </lineage>
</organism>
<dbReference type="EMBL" id="BPVZ01000004">
    <property type="protein sequence ID" value="GKU89902.1"/>
    <property type="molecule type" value="Genomic_DNA"/>
</dbReference>
<comment type="caution">
    <text evidence="3">The sequence shown here is derived from an EMBL/GenBank/DDBJ whole genome shotgun (WGS) entry which is preliminary data.</text>
</comment>
<keyword evidence="4" id="KW-1185">Reference proteome</keyword>
<feature type="transmembrane region" description="Helical" evidence="1">
    <location>
        <begin position="544"/>
        <end position="569"/>
    </location>
</feature>
<keyword evidence="1" id="KW-0812">Transmembrane</keyword>
<evidence type="ECO:0000259" key="2">
    <source>
        <dbReference type="Pfam" id="PF13962"/>
    </source>
</evidence>
<reference evidence="3 4" key="1">
    <citation type="journal article" date="2021" name="Commun. Biol.">
        <title>The genome of Shorea leprosula (Dipterocarpaceae) highlights the ecological relevance of drought in aseasonal tropical rainforests.</title>
        <authorList>
            <person name="Ng K.K.S."/>
            <person name="Kobayashi M.J."/>
            <person name="Fawcett J.A."/>
            <person name="Hatakeyama M."/>
            <person name="Paape T."/>
            <person name="Ng C.H."/>
            <person name="Ang C.C."/>
            <person name="Tnah L.H."/>
            <person name="Lee C.T."/>
            <person name="Nishiyama T."/>
            <person name="Sese J."/>
            <person name="O'Brien M.J."/>
            <person name="Copetti D."/>
            <person name="Mohd Noor M.I."/>
            <person name="Ong R.C."/>
            <person name="Putra M."/>
            <person name="Sireger I.Z."/>
            <person name="Indrioko S."/>
            <person name="Kosugi Y."/>
            <person name="Izuno A."/>
            <person name="Isagi Y."/>
            <person name="Lee S.L."/>
            <person name="Shimizu K.K."/>
        </authorList>
    </citation>
    <scope>NUCLEOTIDE SEQUENCE [LARGE SCALE GENOMIC DNA]</scope>
    <source>
        <strain evidence="3">214</strain>
    </source>
</reference>
<evidence type="ECO:0000313" key="4">
    <source>
        <dbReference type="Proteomes" id="UP001054252"/>
    </source>
</evidence>
<sequence>MTEEVILTGITSDPKNVELVKECYENAMKNEWESIKTMYRNCRFALYDGLTLSGDTVFHIAASKGSIELLQALFEMVPTYKKWDVVMMEDIYGNTLLHEAATSNKVDAAKFLVENAHGERLTMLTKPNNSGETPMYRAAAFGIKATVEYMANEVEKEMGSLQAAIFTKTNDNLSILQIAIINENFETAIWLLDRDLDQAMLKDSKEKYLHFLASMSTVFKSSSKKMSVFKEFIYRYIPNDLHYRDETDHQHVPRQCYKARKDYQPMIEMNFIKEIVGKKRKHELACKLAKTLVQRDTSSWRQSLELANDPVLGMCNRNARLYNRNVRLLRDEETVGEEESKASTKTRGQHVYVVSPSNSPLIIAASTGILEIVKMIHKEYPQALEHVTPNGQNILHVAILCRQYHIFEYIKEKGGAVNSELVLQMDNQGETILHKAARTNYYQGGTKPTVALNLQDELKWFKKVKKMVPLHYTIHLSSKNYTAKELFKDQHQEQLKNAQEWVKNTCQSCSAVSVLVATVIFTSAFTAPGGFNGYGRPVLEERPLYSFFTVMDEVGLASSLTSVVLFLSVLTSSLDLKDFANDIPRKLSFGFLFLSFAILTTMLSFTAAIILTVHLKKPWNTTLTFIAASLPIGVYAIVQFDLYMEYFKIALTSIYEFVKKFILRR</sequence>
<dbReference type="PANTHER" id="PTHR24177:SF215">
    <property type="entry name" value="PGG DOMAIN-CONTAINING PROTEIN"/>
    <property type="match status" value="1"/>
</dbReference>
<dbReference type="AlphaFoldDB" id="A0AAV5HM79"/>
<evidence type="ECO:0000313" key="3">
    <source>
        <dbReference type="EMBL" id="GKU89902.1"/>
    </source>
</evidence>
<feature type="domain" description="PGG" evidence="2">
    <location>
        <begin position="500"/>
        <end position="611"/>
    </location>
</feature>
<keyword evidence="1" id="KW-0472">Membrane</keyword>
<dbReference type="InterPro" id="IPR036770">
    <property type="entry name" value="Ankyrin_rpt-contain_sf"/>
</dbReference>
<protein>
    <recommendedName>
        <fullName evidence="2">PGG domain-containing protein</fullName>
    </recommendedName>
</protein>
<evidence type="ECO:0000256" key="1">
    <source>
        <dbReference type="SAM" id="Phobius"/>
    </source>
</evidence>